<organism evidence="2 3">
    <name type="scientific">Alloscardovia theropitheci</name>
    <dbReference type="NCBI Taxonomy" id="2496842"/>
    <lineage>
        <taxon>Bacteria</taxon>
        <taxon>Bacillati</taxon>
        <taxon>Actinomycetota</taxon>
        <taxon>Actinomycetes</taxon>
        <taxon>Bifidobacteriales</taxon>
        <taxon>Bifidobacteriaceae</taxon>
        <taxon>Alloscardovia</taxon>
    </lineage>
</organism>
<dbReference type="AlphaFoldDB" id="A0A4R0QQ78"/>
<dbReference type="Pfam" id="PF05857">
    <property type="entry name" value="TraX"/>
    <property type="match status" value="1"/>
</dbReference>
<keyword evidence="1" id="KW-1133">Transmembrane helix</keyword>
<protein>
    <submittedName>
        <fullName evidence="2">Conjugal transfer protein TraX</fullName>
    </submittedName>
</protein>
<evidence type="ECO:0000313" key="2">
    <source>
        <dbReference type="EMBL" id="TCD54444.1"/>
    </source>
</evidence>
<gene>
    <name evidence="2" type="ORF">EJ419_03490</name>
</gene>
<dbReference type="OrthoDB" id="81897at2"/>
<keyword evidence="3" id="KW-1185">Reference proteome</keyword>
<reference evidence="2 3" key="1">
    <citation type="submission" date="2018-12" db="EMBL/GenBank/DDBJ databases">
        <title>Alloscrdovia theropitheci sp. nov: a novel taxon from the feces of the bleeding-herat monkey (Theropithecus geleda).</title>
        <authorList>
            <person name="Modesto M."/>
        </authorList>
    </citation>
    <scope>NUCLEOTIDE SEQUENCE [LARGE SCALE GENOMIC DNA]</scope>
    <source>
        <strain evidence="2 3">GLDI4/2</strain>
    </source>
</reference>
<feature type="transmembrane region" description="Helical" evidence="1">
    <location>
        <begin position="102"/>
        <end position="122"/>
    </location>
</feature>
<proteinExistence type="predicted"/>
<feature type="transmembrane region" description="Helical" evidence="1">
    <location>
        <begin position="173"/>
        <end position="188"/>
    </location>
</feature>
<feature type="transmembrane region" description="Helical" evidence="1">
    <location>
        <begin position="38"/>
        <end position="60"/>
    </location>
</feature>
<feature type="transmembrane region" description="Helical" evidence="1">
    <location>
        <begin position="72"/>
        <end position="96"/>
    </location>
</feature>
<name>A0A4R0QQ78_9BIFI</name>
<feature type="transmembrane region" description="Helical" evidence="1">
    <location>
        <begin position="221"/>
        <end position="241"/>
    </location>
</feature>
<dbReference type="EMBL" id="RXLP01000017">
    <property type="protein sequence ID" value="TCD54444.1"/>
    <property type="molecule type" value="Genomic_DNA"/>
</dbReference>
<dbReference type="InterPro" id="IPR008875">
    <property type="entry name" value="TraX"/>
</dbReference>
<comment type="caution">
    <text evidence="2">The sequence shown here is derived from an EMBL/GenBank/DDBJ whole genome shotgun (WGS) entry which is preliminary data.</text>
</comment>
<keyword evidence="1" id="KW-0472">Membrane</keyword>
<dbReference type="Proteomes" id="UP000291289">
    <property type="component" value="Unassembled WGS sequence"/>
</dbReference>
<evidence type="ECO:0000313" key="3">
    <source>
        <dbReference type="Proteomes" id="UP000291289"/>
    </source>
</evidence>
<keyword evidence="1" id="KW-0812">Transmembrane</keyword>
<feature type="transmembrane region" description="Helical" evidence="1">
    <location>
        <begin position="193"/>
        <end position="209"/>
    </location>
</feature>
<sequence>MFADMKKILTGNHIKLIAIIAMTIDHLAWVFFPGTQTIWYVYALHIIGRLTAPIMWFFIAEGAHYTHDMGRYIGRLFIFAVISHFAFTFAFGIPMIPLSSGLFNQTSVMWSLAWAVVLIALFRIREIPDWAKIALIIIICLITFPADWSSIAVMCPFFLYLHRGNFTAQTRDLVIWAFVYATVYFFFLDKPYAFLQLFICLSIPILATYNGKRGSWKGMQWFFYIYYPAHMVIIGLLRLYLHGNVPIIFS</sequence>
<accession>A0A4R0QQ78</accession>
<feature type="transmembrane region" description="Helical" evidence="1">
    <location>
        <begin position="134"/>
        <end position="161"/>
    </location>
</feature>
<feature type="transmembrane region" description="Helical" evidence="1">
    <location>
        <begin position="12"/>
        <end position="32"/>
    </location>
</feature>
<evidence type="ECO:0000256" key="1">
    <source>
        <dbReference type="SAM" id="Phobius"/>
    </source>
</evidence>